<evidence type="ECO:0000313" key="2">
    <source>
        <dbReference type="EMBL" id="ORY00650.1"/>
    </source>
</evidence>
<sequence>MIYNFKEYNTNANTSISSLSYSLPTSFPPSLPIAIKPVKQDNTVTQLSDFNEDSISSSQVTSKSSLSLKDSSYNPLRDNSQENITKNKTINLNDDTVIPSPTLTPSPSHKSSNYDSLMSIKTIKNKNMNSSNDIINNKIFSKVSKTKTVSSINSIDETVMSLPTPTPPSSHKSQNYDSLMSIKSNQENITKNETIKDKNINSSNDIINNKILSKVSKTQTDSSINSNDETVMSLPTPTPPSSHKSLNYDSLKSNQENIMKNETKNDNFSNDIISNKVLTNVPNIQTTQKMHSNSNDNPVITYSLNTNVNSIASPELSKTSGPKTLTSHKDNISNRGVDNIILKQLEKEIGNLQIHKNINNHNPGNALHSNNSNMNISPQEKLGTIAFDNYTRQKLYDSPSSPANLALTSQYSSSPLPSSKKKGHNIFKLKTIYQHFSVMDTQSIQHDGLVMVEKQDNVIHDLWEQRNSDLNKRNNELYKNTSDRNLNQFKVQPSVQFSSLPRMYSERDRKVLSNSPGSDSPIALSITRPPRSPKYSLNCPERRRSYVNPEDYPMAYSPKSLNNLYFSSPKKSNDNKNFISMSNSIKSEFTDTFTNSNSNSNSNLKLNSSGVMNNRVKLGSLERHNPLNRQNTFTNYNIQSSNNINREINSKGIPAANINSPIYIEPVVKSPTYTSTSTSNSPSYTNLIVKSSLLTSNLQQFSPPKFEIRNENISTSSPKIARKINYHSPVSCKPSPQEFLSSPLTKTRKSPSIISSKISPTVSPKSYISKNDDNVKETIISNVLPTQSNKEEEAISNDEEIKTEEKNENEIDESSHMPTQDSSKFNLNEISQSSSSSSDSESLENSTKHIVKSVNEDIKGVATETKSFKSSTQNQNEEYIKSPVQNLNEESMKTSIQNLNEEFIKPLTENPNEDVSSRSNDTSSIDDELSNTNNDSYNNSVESTSKILNKINSSVDEKETTSKKESQEEEIIEEPLNQEEAIKYNIFNMKPIKIVQESKPIQKNNININKTILLRQMSSGVLKNKDSNSILKKKNSFGIIKNKTSFPIKFDQNPSNQLKNKFFCESKNEYRDIAIQKKSSSNINVNIKRISASSSMAPYIVEKSLNQTTILSESSIKFDNYNTTESFSILKGNFNDESTDPNIEYSDSEIIKLDSPI</sequence>
<feature type="compositionally biased region" description="Basic and acidic residues" evidence="1">
    <location>
        <begin position="789"/>
        <end position="815"/>
    </location>
</feature>
<proteinExistence type="predicted"/>
<feature type="compositionally biased region" description="Low complexity" evidence="1">
    <location>
        <begin position="750"/>
        <end position="766"/>
    </location>
</feature>
<organism evidence="2 3">
    <name type="scientific">Neocallimastix californiae</name>
    <dbReference type="NCBI Taxonomy" id="1754190"/>
    <lineage>
        <taxon>Eukaryota</taxon>
        <taxon>Fungi</taxon>
        <taxon>Fungi incertae sedis</taxon>
        <taxon>Chytridiomycota</taxon>
        <taxon>Chytridiomycota incertae sedis</taxon>
        <taxon>Neocallimastigomycetes</taxon>
        <taxon>Neocallimastigales</taxon>
        <taxon>Neocallimastigaceae</taxon>
        <taxon>Neocallimastix</taxon>
    </lineage>
</organism>
<feature type="region of interest" description="Disordered" evidence="1">
    <location>
        <begin position="952"/>
        <end position="972"/>
    </location>
</feature>
<dbReference type="EMBL" id="MCOG01000520">
    <property type="protein sequence ID" value="ORY00650.1"/>
    <property type="molecule type" value="Genomic_DNA"/>
</dbReference>
<gene>
    <name evidence="2" type="ORF">LY90DRAFT_709502</name>
</gene>
<dbReference type="Proteomes" id="UP000193920">
    <property type="component" value="Unassembled WGS sequence"/>
</dbReference>
<dbReference type="STRING" id="1754190.A0A1Y1YRI8"/>
<feature type="compositionally biased region" description="Basic and acidic residues" evidence="1">
    <location>
        <begin position="955"/>
        <end position="966"/>
    </location>
</feature>
<feature type="region of interest" description="Disordered" evidence="1">
    <location>
        <begin position="907"/>
        <end position="940"/>
    </location>
</feature>
<dbReference type="AlphaFoldDB" id="A0A1Y1YRI8"/>
<protein>
    <submittedName>
        <fullName evidence="2">Uncharacterized protein</fullName>
    </submittedName>
</protein>
<feature type="compositionally biased region" description="Polar residues" evidence="1">
    <location>
        <begin position="73"/>
        <end position="114"/>
    </location>
</feature>
<reference evidence="2 3" key="1">
    <citation type="submission" date="2016-08" db="EMBL/GenBank/DDBJ databases">
        <title>A Parts List for Fungal Cellulosomes Revealed by Comparative Genomics.</title>
        <authorList>
            <consortium name="DOE Joint Genome Institute"/>
            <person name="Haitjema C.H."/>
            <person name="Gilmore S.P."/>
            <person name="Henske J.K."/>
            <person name="Solomon K.V."/>
            <person name="De Groot R."/>
            <person name="Kuo A."/>
            <person name="Mondo S.J."/>
            <person name="Salamov A.A."/>
            <person name="Labutti K."/>
            <person name="Zhao Z."/>
            <person name="Chiniquy J."/>
            <person name="Barry K."/>
            <person name="Brewer H.M."/>
            <person name="Purvine S.O."/>
            <person name="Wright A.T."/>
            <person name="Boxma B."/>
            <person name="Van Alen T."/>
            <person name="Hackstein J.H."/>
            <person name="Baker S.E."/>
            <person name="Grigoriev I.V."/>
            <person name="O'Malley M.A."/>
        </authorList>
    </citation>
    <scope>NUCLEOTIDE SEQUENCE [LARGE SCALE GENOMIC DNA]</scope>
    <source>
        <strain evidence="2 3">G1</strain>
    </source>
</reference>
<feature type="compositionally biased region" description="Polar residues" evidence="1">
    <location>
        <begin position="909"/>
        <end position="923"/>
    </location>
</feature>
<feature type="non-terminal residue" evidence="2">
    <location>
        <position position="1157"/>
    </location>
</feature>
<feature type="compositionally biased region" description="Polar residues" evidence="1">
    <location>
        <begin position="779"/>
        <end position="788"/>
    </location>
</feature>
<evidence type="ECO:0000256" key="1">
    <source>
        <dbReference type="SAM" id="MobiDB-lite"/>
    </source>
</evidence>
<evidence type="ECO:0000313" key="3">
    <source>
        <dbReference type="Proteomes" id="UP000193920"/>
    </source>
</evidence>
<comment type="caution">
    <text evidence="2">The sequence shown here is derived from an EMBL/GenBank/DDBJ whole genome shotgun (WGS) entry which is preliminary data.</text>
</comment>
<feature type="compositionally biased region" description="Polar residues" evidence="1">
    <location>
        <begin position="930"/>
        <end position="940"/>
    </location>
</feature>
<feature type="region of interest" description="Disordered" evidence="1">
    <location>
        <begin position="508"/>
        <end position="539"/>
    </location>
</feature>
<feature type="region of interest" description="Disordered" evidence="1">
    <location>
        <begin position="216"/>
        <end position="246"/>
    </location>
</feature>
<name>A0A1Y1YRI8_9FUNG</name>
<feature type="region of interest" description="Disordered" evidence="1">
    <location>
        <begin position="64"/>
        <end position="114"/>
    </location>
</feature>
<feature type="region of interest" description="Disordered" evidence="1">
    <location>
        <begin position="727"/>
        <end position="824"/>
    </location>
</feature>
<keyword evidence="3" id="KW-1185">Reference proteome</keyword>
<accession>A0A1Y1YRI8</accession>